<evidence type="ECO:0000256" key="4">
    <source>
        <dbReference type="ARBA" id="ARBA00022729"/>
    </source>
</evidence>
<name>A0A120CV19_HYPSL</name>
<dbReference type="PATRIC" id="fig|121290.4.peg.1398"/>
<dbReference type="InterPro" id="IPR014756">
    <property type="entry name" value="Ig_E-set"/>
</dbReference>
<dbReference type="GO" id="GO:0030246">
    <property type="term" value="F:carbohydrate binding"/>
    <property type="evidence" value="ECO:0007669"/>
    <property type="project" value="InterPro"/>
</dbReference>
<dbReference type="AlphaFoldDB" id="A0A120CV19"/>
<evidence type="ECO:0000256" key="1">
    <source>
        <dbReference type="ARBA" id="ARBA00004418"/>
    </source>
</evidence>
<comment type="similarity">
    <text evidence="3">Belongs to the OpgD/OpgG family.</text>
</comment>
<comment type="subcellular location">
    <subcellularLocation>
        <location evidence="1">Periplasm</location>
    </subcellularLocation>
</comment>
<dbReference type="UniPathway" id="UPA00637"/>
<keyword evidence="4" id="KW-0732">Signal</keyword>
<evidence type="ECO:0000256" key="5">
    <source>
        <dbReference type="ARBA" id="ARBA00022764"/>
    </source>
</evidence>
<dbReference type="SUPFAM" id="SSF74650">
    <property type="entry name" value="Galactose mutarotase-like"/>
    <property type="match status" value="1"/>
</dbReference>
<dbReference type="GO" id="GO:0051274">
    <property type="term" value="P:beta-glucan biosynthetic process"/>
    <property type="evidence" value="ECO:0007669"/>
    <property type="project" value="TreeGrafter"/>
</dbReference>
<evidence type="ECO:0000256" key="2">
    <source>
        <dbReference type="ARBA" id="ARBA00005001"/>
    </source>
</evidence>
<evidence type="ECO:0000313" key="7">
    <source>
        <dbReference type="EMBL" id="KWT67120.1"/>
    </source>
</evidence>
<comment type="pathway">
    <text evidence="2">Glycan metabolism; osmoregulated periplasmic glucan (OPG) biosynthesis.</text>
</comment>
<dbReference type="InterPro" id="IPR014438">
    <property type="entry name" value="Glucan_biosyn_MdoG/MdoD"/>
</dbReference>
<protein>
    <submittedName>
        <fullName evidence="7">Glucans biosynthesis protein D</fullName>
    </submittedName>
</protein>
<evidence type="ECO:0000256" key="3">
    <source>
        <dbReference type="ARBA" id="ARBA00009284"/>
    </source>
</evidence>
<reference evidence="7 8" key="1">
    <citation type="submission" date="2015-10" db="EMBL/GenBank/DDBJ databases">
        <title>Transcriptomic analysis of a linuron degrading triple-species bacterial consortium.</title>
        <authorList>
            <person name="Albers P."/>
        </authorList>
    </citation>
    <scope>NUCLEOTIDE SEQUENCE [LARGE SCALE GENOMIC DNA]</scope>
    <source>
        <strain evidence="7 8">WDL6</strain>
    </source>
</reference>
<dbReference type="Pfam" id="PF04349">
    <property type="entry name" value="MdoG"/>
    <property type="match status" value="1"/>
</dbReference>
<dbReference type="Gene3D" id="2.70.98.10">
    <property type="match status" value="1"/>
</dbReference>
<evidence type="ECO:0000259" key="6">
    <source>
        <dbReference type="Pfam" id="PF04349"/>
    </source>
</evidence>
<dbReference type="Proteomes" id="UP000059074">
    <property type="component" value="Unassembled WGS sequence"/>
</dbReference>
<dbReference type="InterPro" id="IPR011013">
    <property type="entry name" value="Gal_mutarotase_sf_dom"/>
</dbReference>
<proteinExistence type="inferred from homology"/>
<comment type="caution">
    <text evidence="7">The sequence shown here is derived from an EMBL/GenBank/DDBJ whole genome shotgun (WGS) entry which is preliminary data.</text>
</comment>
<gene>
    <name evidence="7" type="ORF">APY04_2107</name>
</gene>
<dbReference type="Gene3D" id="2.60.40.10">
    <property type="entry name" value="Immunoglobulins"/>
    <property type="match status" value="1"/>
</dbReference>
<organism evidence="7 8">
    <name type="scientific">Hyphomicrobium sulfonivorans</name>
    <dbReference type="NCBI Taxonomy" id="121290"/>
    <lineage>
        <taxon>Bacteria</taxon>
        <taxon>Pseudomonadati</taxon>
        <taxon>Pseudomonadota</taxon>
        <taxon>Alphaproteobacteria</taxon>
        <taxon>Hyphomicrobiales</taxon>
        <taxon>Hyphomicrobiaceae</taxon>
        <taxon>Hyphomicrobium</taxon>
    </lineage>
</organism>
<evidence type="ECO:0000313" key="8">
    <source>
        <dbReference type="Proteomes" id="UP000059074"/>
    </source>
</evidence>
<dbReference type="PANTHER" id="PTHR30504">
    <property type="entry name" value="GLUCANS BIOSYNTHESIS PROTEIN"/>
    <property type="match status" value="1"/>
</dbReference>
<dbReference type="SUPFAM" id="SSF81296">
    <property type="entry name" value="E set domains"/>
    <property type="match status" value="1"/>
</dbReference>
<accession>A0A120CV19</accession>
<dbReference type="EMBL" id="LMTR01000066">
    <property type="protein sequence ID" value="KWT67120.1"/>
    <property type="molecule type" value="Genomic_DNA"/>
</dbReference>
<dbReference type="InterPro" id="IPR013783">
    <property type="entry name" value="Ig-like_fold"/>
</dbReference>
<dbReference type="PIRSF" id="PIRSF006281">
    <property type="entry name" value="MdoG"/>
    <property type="match status" value="1"/>
</dbReference>
<dbReference type="FunFam" id="2.70.98.10:FF:000001">
    <property type="entry name" value="Glucans biosynthesis protein G"/>
    <property type="match status" value="1"/>
</dbReference>
<keyword evidence="8" id="KW-1185">Reference proteome</keyword>
<sequence length="503" mass="56694">MSPAYAEPPPISRLGDAAPFSFEALRQRAKELAAKPYVAPPAAAEIVASIDFDAAQKIRFRGDRELWPTGPGSFPVRLFHVDMYNSLPVRLNQLSDGQAREIIFSADSFDYKDPKFAEKLPADLGFSGFRLMNGRGQETDWLAFQGASYFRSSGEDDQYGASARGIAINTAMPQPEEFPRFTEFWLEEAKDEASPFVVYALLDGPSIAGAYRFEATKGRVPVVTVTADLFARTDIDRVGIAPLTSMYWYGENELRFATDWRPEIHDSDGLAIWTGTGEHIWRPLINTRQVRTNSFLDNSPKGFGLMQRDRDFERYQDDGAFYNKRPGIWVEPVGPWGEGAVQLVEIPTDDEIHDNIVAYWVPKEPVRTGNELRYEYKLHWANDEPNPPVNIGRVVATYNGAGGVPGQRRAEDQHKRKFVIDFVGGPLSNMEQRFDITPVVTPSRGHVDNAYVIKVVGTDRWRALFDLTAEGDEPVDLRCFLRLDDETLSETWLYQWLPNAAPA</sequence>
<dbReference type="InterPro" id="IPR007444">
    <property type="entry name" value="Glucan_biosyn_MdoG_C"/>
</dbReference>
<dbReference type="PANTHER" id="PTHR30504:SF3">
    <property type="entry name" value="GLUCANS BIOSYNTHESIS PROTEIN D"/>
    <property type="match status" value="1"/>
</dbReference>
<dbReference type="GO" id="GO:0030288">
    <property type="term" value="C:outer membrane-bounded periplasmic space"/>
    <property type="evidence" value="ECO:0007669"/>
    <property type="project" value="TreeGrafter"/>
</dbReference>
<dbReference type="GO" id="GO:0003824">
    <property type="term" value="F:catalytic activity"/>
    <property type="evidence" value="ECO:0007669"/>
    <property type="project" value="InterPro"/>
</dbReference>
<dbReference type="InterPro" id="IPR014718">
    <property type="entry name" value="GH-type_carb-bd"/>
</dbReference>
<keyword evidence="5" id="KW-0574">Periplasm</keyword>
<feature type="domain" description="Glucan biosynthesis periplasmic MdoG C-terminal" evidence="6">
    <location>
        <begin position="20"/>
        <end position="496"/>
    </location>
</feature>